<evidence type="ECO:0000259" key="9">
    <source>
        <dbReference type="PROSITE" id="PS51351"/>
    </source>
</evidence>
<evidence type="ECO:0000256" key="8">
    <source>
        <dbReference type="SAM" id="MobiDB-lite"/>
    </source>
</evidence>
<dbReference type="GO" id="GO:0005673">
    <property type="term" value="C:transcription factor TFIIE complex"/>
    <property type="evidence" value="ECO:0007669"/>
    <property type="project" value="UniProtKB-UniRule"/>
</dbReference>
<evidence type="ECO:0000313" key="10">
    <source>
        <dbReference type="EMBL" id="KAF2841975.1"/>
    </source>
</evidence>
<dbReference type="PANTHER" id="PTHR12716:SF8">
    <property type="entry name" value="TRANSCRIPTION INITIATION FACTOR IIE SUBUNIT BETA"/>
    <property type="match status" value="1"/>
</dbReference>
<dbReference type="GO" id="GO:0006367">
    <property type="term" value="P:transcription initiation at RNA polymerase II promoter"/>
    <property type="evidence" value="ECO:0007669"/>
    <property type="project" value="UniProtKB-UniRule"/>
</dbReference>
<evidence type="ECO:0000256" key="4">
    <source>
        <dbReference type="ARBA" id="ARBA00023163"/>
    </source>
</evidence>
<gene>
    <name evidence="10" type="ORF">M501DRAFT_988246</name>
</gene>
<organism evidence="10 11">
    <name type="scientific">Patellaria atrata CBS 101060</name>
    <dbReference type="NCBI Taxonomy" id="1346257"/>
    <lineage>
        <taxon>Eukaryota</taxon>
        <taxon>Fungi</taxon>
        <taxon>Dikarya</taxon>
        <taxon>Ascomycota</taxon>
        <taxon>Pezizomycotina</taxon>
        <taxon>Dothideomycetes</taxon>
        <taxon>Dothideomycetes incertae sedis</taxon>
        <taxon>Patellariales</taxon>
        <taxon>Patellariaceae</taxon>
        <taxon>Patellaria</taxon>
    </lineage>
</organism>
<sequence>MSSFNSATSSPMPKANRLNAPSQPTSAPSPTPSNSSNMGGTKRKRPDINITYSQPMLTGTGESLLSKVHYALRYLQDKGTWLSFQEILNYCFANGEITDNVRHAFKRVITSHDRVEYDPAANKGKGAYRFKPKHNVRNADELRAYLQKRPNAQGISVKELKEGWPDAVKSIDLLEKRGELLVTRMKKDNAPKMVWQNDPTLTYNIEPEFKNAWHSIQLPANMDELRSKLEAAGLKPTSASKDPNAVVKPKEKKRKTTRKSGKQTNVHMVGILRDYSHKRK</sequence>
<dbReference type="Pfam" id="PF22254">
    <property type="entry name" value="TFA2_E-tether"/>
    <property type="match status" value="1"/>
</dbReference>
<dbReference type="Proteomes" id="UP000799429">
    <property type="component" value="Unassembled WGS sequence"/>
</dbReference>
<feature type="domain" description="TFIIE beta" evidence="9">
    <location>
        <begin position="52"/>
        <end position="137"/>
    </location>
</feature>
<dbReference type="PANTHER" id="PTHR12716">
    <property type="entry name" value="TRANSCRIPTION INITIATION FACTOR IIE, BETA SUBUNIT"/>
    <property type="match status" value="1"/>
</dbReference>
<evidence type="ECO:0000256" key="6">
    <source>
        <dbReference type="ARBA" id="ARBA00025581"/>
    </source>
</evidence>
<dbReference type="InterPro" id="IPR003166">
    <property type="entry name" value="TFIIE_bsu_DNA-bd"/>
</dbReference>
<proteinExistence type="inferred from homology"/>
<comment type="subcellular location">
    <subcellularLocation>
        <location evidence="1 7">Nucleus</location>
    </subcellularLocation>
</comment>
<dbReference type="InterPro" id="IPR054600">
    <property type="entry name" value="TFA2_E-tether"/>
</dbReference>
<comment type="subunit">
    <text evidence="7">Tetramer of two alpha and two beta chains.</text>
</comment>
<dbReference type="AlphaFoldDB" id="A0A9P4SG99"/>
<comment type="similarity">
    <text evidence="7">Belongs to the TFIIE beta subunit family.</text>
</comment>
<keyword evidence="11" id="KW-1185">Reference proteome</keyword>
<dbReference type="GO" id="GO:0001097">
    <property type="term" value="F:TFIIH-class transcription factor complex binding"/>
    <property type="evidence" value="ECO:0007669"/>
    <property type="project" value="TreeGrafter"/>
</dbReference>
<evidence type="ECO:0000256" key="7">
    <source>
        <dbReference type="PIRNR" id="PIRNR016398"/>
    </source>
</evidence>
<feature type="compositionally biased region" description="Basic residues" evidence="8">
    <location>
        <begin position="250"/>
        <end position="261"/>
    </location>
</feature>
<feature type="compositionally biased region" description="Low complexity" evidence="8">
    <location>
        <begin position="19"/>
        <end position="37"/>
    </location>
</feature>
<feature type="compositionally biased region" description="Polar residues" evidence="8">
    <location>
        <begin position="1"/>
        <end position="11"/>
    </location>
</feature>
<dbReference type="InterPro" id="IPR040501">
    <property type="entry name" value="TFA2_Winged_2"/>
</dbReference>
<keyword evidence="2 7" id="KW-0805">Transcription regulation</keyword>
<evidence type="ECO:0000256" key="5">
    <source>
        <dbReference type="ARBA" id="ARBA00023242"/>
    </source>
</evidence>
<dbReference type="EMBL" id="MU006090">
    <property type="protein sequence ID" value="KAF2841975.1"/>
    <property type="molecule type" value="Genomic_DNA"/>
</dbReference>
<evidence type="ECO:0000313" key="11">
    <source>
        <dbReference type="Proteomes" id="UP000799429"/>
    </source>
</evidence>
<comment type="caution">
    <text evidence="10">The sequence shown here is derived from an EMBL/GenBank/DDBJ whole genome shotgun (WGS) entry which is preliminary data.</text>
</comment>
<dbReference type="InterPro" id="IPR016656">
    <property type="entry name" value="TFIIE-bsu"/>
</dbReference>
<evidence type="ECO:0000256" key="1">
    <source>
        <dbReference type="ARBA" id="ARBA00004123"/>
    </source>
</evidence>
<keyword evidence="3 7" id="KW-0238">DNA-binding</keyword>
<dbReference type="PROSITE" id="PS51351">
    <property type="entry name" value="TFIIE_BETA_C"/>
    <property type="match status" value="1"/>
</dbReference>
<comment type="function">
    <text evidence="6 7">Recruits TFIIH to the initiation complex and stimulates the RNA polymerase II C-terminal domain kinase and DNA-dependent ATPase activities of TFIIH. Both TFIIH and TFIIE are required for promoter clearance by RNA polymerase.</text>
</comment>
<evidence type="ECO:0000256" key="2">
    <source>
        <dbReference type="ARBA" id="ARBA00023015"/>
    </source>
</evidence>
<dbReference type="GO" id="GO:0003677">
    <property type="term" value="F:DNA binding"/>
    <property type="evidence" value="ECO:0007669"/>
    <property type="project" value="UniProtKB-UniRule"/>
</dbReference>
<dbReference type="PIRSF" id="PIRSF016398">
    <property type="entry name" value="TFIIE-beta"/>
    <property type="match status" value="1"/>
</dbReference>
<feature type="region of interest" description="Disordered" evidence="8">
    <location>
        <begin position="1"/>
        <end position="48"/>
    </location>
</feature>
<dbReference type="OrthoDB" id="5323195at2759"/>
<name>A0A9P4SG99_9PEZI</name>
<reference evidence="10" key="1">
    <citation type="journal article" date="2020" name="Stud. Mycol.">
        <title>101 Dothideomycetes genomes: a test case for predicting lifestyles and emergence of pathogens.</title>
        <authorList>
            <person name="Haridas S."/>
            <person name="Albert R."/>
            <person name="Binder M."/>
            <person name="Bloem J."/>
            <person name="Labutti K."/>
            <person name="Salamov A."/>
            <person name="Andreopoulos B."/>
            <person name="Baker S."/>
            <person name="Barry K."/>
            <person name="Bills G."/>
            <person name="Bluhm B."/>
            <person name="Cannon C."/>
            <person name="Castanera R."/>
            <person name="Culley D."/>
            <person name="Daum C."/>
            <person name="Ezra D."/>
            <person name="Gonzalez J."/>
            <person name="Henrissat B."/>
            <person name="Kuo A."/>
            <person name="Liang C."/>
            <person name="Lipzen A."/>
            <person name="Lutzoni F."/>
            <person name="Magnuson J."/>
            <person name="Mondo S."/>
            <person name="Nolan M."/>
            <person name="Ohm R."/>
            <person name="Pangilinan J."/>
            <person name="Park H.-J."/>
            <person name="Ramirez L."/>
            <person name="Alfaro M."/>
            <person name="Sun H."/>
            <person name="Tritt A."/>
            <person name="Yoshinaga Y."/>
            <person name="Zwiers L.-H."/>
            <person name="Turgeon B."/>
            <person name="Goodwin S."/>
            <person name="Spatafora J."/>
            <person name="Crous P."/>
            <person name="Grigoriev I."/>
        </authorList>
    </citation>
    <scope>NUCLEOTIDE SEQUENCE</scope>
    <source>
        <strain evidence="10">CBS 101060</strain>
    </source>
</reference>
<keyword evidence="4 7" id="KW-0804">Transcription</keyword>
<keyword evidence="5 7" id="KW-0539">Nucleus</keyword>
<evidence type="ECO:0000256" key="3">
    <source>
        <dbReference type="ARBA" id="ARBA00023125"/>
    </source>
</evidence>
<feature type="region of interest" description="Disordered" evidence="8">
    <location>
        <begin position="232"/>
        <end position="267"/>
    </location>
</feature>
<protein>
    <recommendedName>
        <fullName evidence="7">Transcription initiation factor IIE subunit beta</fullName>
    </recommendedName>
</protein>
<dbReference type="Pfam" id="PF18121">
    <property type="entry name" value="TFA2_Winged_2"/>
    <property type="match status" value="1"/>
</dbReference>
<dbReference type="Pfam" id="PF02186">
    <property type="entry name" value="TFIIE_beta"/>
    <property type="match status" value="1"/>
</dbReference>
<accession>A0A9P4SG99</accession>